<keyword evidence="1" id="KW-1133">Transmembrane helix</keyword>
<comment type="caution">
    <text evidence="2">The sequence shown here is derived from an EMBL/GenBank/DDBJ whole genome shotgun (WGS) entry which is preliminary data.</text>
</comment>
<accession>A0ABY3DRL9</accession>
<reference evidence="2 3" key="1">
    <citation type="submission" date="2019-07" db="EMBL/GenBank/DDBJ databases">
        <authorList>
            <person name="Grouzdev D.S."/>
        </authorList>
    </citation>
    <scope>NUCLEOTIDE SEQUENCE [LARGE SCALE GENOMIC DNA]</scope>
    <source>
        <strain evidence="2 3">3C</strain>
    </source>
</reference>
<sequence length="65" mass="6772">MQTIILIILVLLLLIATGFISHRAYGVRGALVVLVVALIVLAIVGFISDEAAVGPGVPPIIQQDP</sequence>
<dbReference type="EMBL" id="VMBP01000002">
    <property type="protein sequence ID" value="TSJ62690.1"/>
    <property type="molecule type" value="Genomic_DNA"/>
</dbReference>
<evidence type="ECO:0008006" key="4">
    <source>
        <dbReference type="Google" id="ProtNLM"/>
    </source>
</evidence>
<dbReference type="Proteomes" id="UP000315321">
    <property type="component" value="Unassembled WGS sequence"/>
</dbReference>
<protein>
    <recommendedName>
        <fullName evidence="4">DUF3309 domain-containing protein</fullName>
    </recommendedName>
</protein>
<keyword evidence="1" id="KW-0812">Transmembrane</keyword>
<keyword evidence="3" id="KW-1185">Reference proteome</keyword>
<keyword evidence="1" id="KW-0472">Membrane</keyword>
<name>A0ABY3DRL9_9HYPH</name>
<dbReference type="RefSeq" id="WP_144342181.1">
    <property type="nucleotide sequence ID" value="NZ_VMBP01000002.1"/>
</dbReference>
<gene>
    <name evidence="2" type="ORF">FO470_06675</name>
</gene>
<feature type="transmembrane region" description="Helical" evidence="1">
    <location>
        <begin position="28"/>
        <end position="47"/>
    </location>
</feature>
<organism evidence="2 3">
    <name type="scientific">Ancylobacter moscoviensis</name>
    <dbReference type="NCBI Taxonomy" id="2597768"/>
    <lineage>
        <taxon>Bacteria</taxon>
        <taxon>Pseudomonadati</taxon>
        <taxon>Pseudomonadota</taxon>
        <taxon>Alphaproteobacteria</taxon>
        <taxon>Hyphomicrobiales</taxon>
        <taxon>Xanthobacteraceae</taxon>
        <taxon>Ancylobacter</taxon>
    </lineage>
</organism>
<evidence type="ECO:0000313" key="3">
    <source>
        <dbReference type="Proteomes" id="UP000315321"/>
    </source>
</evidence>
<evidence type="ECO:0000256" key="1">
    <source>
        <dbReference type="SAM" id="Phobius"/>
    </source>
</evidence>
<proteinExistence type="predicted"/>
<evidence type="ECO:0000313" key="2">
    <source>
        <dbReference type="EMBL" id="TSJ62690.1"/>
    </source>
</evidence>